<keyword evidence="2" id="KW-1185">Reference proteome</keyword>
<organism evidence="1 2">
    <name type="scientific">Dendrobium catenatum</name>
    <dbReference type="NCBI Taxonomy" id="906689"/>
    <lineage>
        <taxon>Eukaryota</taxon>
        <taxon>Viridiplantae</taxon>
        <taxon>Streptophyta</taxon>
        <taxon>Embryophyta</taxon>
        <taxon>Tracheophyta</taxon>
        <taxon>Spermatophyta</taxon>
        <taxon>Magnoliopsida</taxon>
        <taxon>Liliopsida</taxon>
        <taxon>Asparagales</taxon>
        <taxon>Orchidaceae</taxon>
        <taxon>Epidendroideae</taxon>
        <taxon>Malaxideae</taxon>
        <taxon>Dendrobiinae</taxon>
        <taxon>Dendrobium</taxon>
    </lineage>
</organism>
<dbReference type="InterPro" id="IPR032675">
    <property type="entry name" value="LRR_dom_sf"/>
</dbReference>
<reference evidence="1 2" key="2">
    <citation type="journal article" date="2017" name="Nature">
        <title>The Apostasia genome and the evolution of orchids.</title>
        <authorList>
            <person name="Zhang G.Q."/>
            <person name="Liu K.W."/>
            <person name="Li Z."/>
            <person name="Lohaus R."/>
            <person name="Hsiao Y.Y."/>
            <person name="Niu S.C."/>
            <person name="Wang J.Y."/>
            <person name="Lin Y.C."/>
            <person name="Xu Q."/>
            <person name="Chen L.J."/>
            <person name="Yoshida K."/>
            <person name="Fujiwara S."/>
            <person name="Wang Z.W."/>
            <person name="Zhang Y.Q."/>
            <person name="Mitsuda N."/>
            <person name="Wang M."/>
            <person name="Liu G.H."/>
            <person name="Pecoraro L."/>
            <person name="Huang H.X."/>
            <person name="Xiao X.J."/>
            <person name="Lin M."/>
            <person name="Wu X.Y."/>
            <person name="Wu W.L."/>
            <person name="Chen Y.Y."/>
            <person name="Chang S.B."/>
            <person name="Sakamoto S."/>
            <person name="Ohme-Takagi M."/>
            <person name="Yagi M."/>
            <person name="Zeng S.J."/>
            <person name="Shen C.Y."/>
            <person name="Yeh C.M."/>
            <person name="Luo Y.B."/>
            <person name="Tsai W.C."/>
            <person name="Van de Peer Y."/>
            <person name="Liu Z.J."/>
        </authorList>
    </citation>
    <scope>NUCLEOTIDE SEQUENCE [LARGE SCALE GENOMIC DNA]</scope>
    <source>
        <tissue evidence="1">The whole plant</tissue>
    </source>
</reference>
<evidence type="ECO:0000313" key="2">
    <source>
        <dbReference type="Proteomes" id="UP000233837"/>
    </source>
</evidence>
<accession>A0A2I0WQA4</accession>
<evidence type="ECO:0000313" key="1">
    <source>
        <dbReference type="EMBL" id="PKU77844.1"/>
    </source>
</evidence>
<proteinExistence type="predicted"/>
<keyword evidence="1" id="KW-0418">Kinase</keyword>
<dbReference type="SUPFAM" id="SSF52058">
    <property type="entry name" value="L domain-like"/>
    <property type="match status" value="1"/>
</dbReference>
<reference evidence="1 2" key="1">
    <citation type="journal article" date="2016" name="Sci. Rep.">
        <title>The Dendrobium catenatum Lindl. genome sequence provides insights into polysaccharide synthase, floral development and adaptive evolution.</title>
        <authorList>
            <person name="Zhang G.Q."/>
            <person name="Xu Q."/>
            <person name="Bian C."/>
            <person name="Tsai W.C."/>
            <person name="Yeh C.M."/>
            <person name="Liu K.W."/>
            <person name="Yoshida K."/>
            <person name="Zhang L.S."/>
            <person name="Chang S.B."/>
            <person name="Chen F."/>
            <person name="Shi Y."/>
            <person name="Su Y.Y."/>
            <person name="Zhang Y.Q."/>
            <person name="Chen L.J."/>
            <person name="Yin Y."/>
            <person name="Lin M."/>
            <person name="Huang H."/>
            <person name="Deng H."/>
            <person name="Wang Z.W."/>
            <person name="Zhu S.L."/>
            <person name="Zhao X."/>
            <person name="Deng C."/>
            <person name="Niu S.C."/>
            <person name="Huang J."/>
            <person name="Wang M."/>
            <person name="Liu G.H."/>
            <person name="Yang H.J."/>
            <person name="Xiao X.J."/>
            <person name="Hsiao Y.Y."/>
            <person name="Wu W.L."/>
            <person name="Chen Y.Y."/>
            <person name="Mitsuda N."/>
            <person name="Ohme-Takagi M."/>
            <person name="Luo Y.B."/>
            <person name="Van de Peer Y."/>
            <person name="Liu Z.J."/>
        </authorList>
    </citation>
    <scope>NUCLEOTIDE SEQUENCE [LARGE SCALE GENOMIC DNA]</scope>
    <source>
        <tissue evidence="1">The whole plant</tissue>
    </source>
</reference>
<keyword evidence="1" id="KW-0675">Receptor</keyword>
<name>A0A2I0WQA4_9ASPA</name>
<sequence>MLKLIRLNLARNGFTGQISPAFGNLSCLRTLYLEIDSFGTEVRSSSFFRFTHNLRHLIKTARACSGRSWRKRKLRMIFFSFFR</sequence>
<dbReference type="Proteomes" id="UP000233837">
    <property type="component" value="Unassembled WGS sequence"/>
</dbReference>
<dbReference type="AlphaFoldDB" id="A0A2I0WQA4"/>
<dbReference type="Gene3D" id="3.80.10.10">
    <property type="entry name" value="Ribonuclease Inhibitor"/>
    <property type="match status" value="1"/>
</dbReference>
<gene>
    <name evidence="1" type="primary">RKL1</name>
    <name evidence="1" type="ORF">MA16_Dca005676</name>
</gene>
<protein>
    <submittedName>
        <fullName evidence="1">Putative inactive receptor kinase</fullName>
    </submittedName>
</protein>
<keyword evidence="1" id="KW-0808">Transferase</keyword>
<dbReference type="GO" id="GO:0016301">
    <property type="term" value="F:kinase activity"/>
    <property type="evidence" value="ECO:0007669"/>
    <property type="project" value="UniProtKB-KW"/>
</dbReference>
<dbReference type="EMBL" id="KZ502486">
    <property type="protein sequence ID" value="PKU77844.1"/>
    <property type="molecule type" value="Genomic_DNA"/>
</dbReference>